<protein>
    <submittedName>
        <fullName evidence="1">Uncharacterized protein</fullName>
    </submittedName>
</protein>
<proteinExistence type="predicted"/>
<evidence type="ECO:0000313" key="1">
    <source>
        <dbReference type="EMBL" id="QJA81330.1"/>
    </source>
</evidence>
<accession>A0A6M3KHU5</accession>
<reference evidence="1" key="1">
    <citation type="submission" date="2020-03" db="EMBL/GenBank/DDBJ databases">
        <title>The deep terrestrial virosphere.</title>
        <authorList>
            <person name="Holmfeldt K."/>
            <person name="Nilsson E."/>
            <person name="Simone D."/>
            <person name="Lopez-Fernandez M."/>
            <person name="Wu X."/>
            <person name="de Brujin I."/>
            <person name="Lundin D."/>
            <person name="Andersson A."/>
            <person name="Bertilsson S."/>
            <person name="Dopson M."/>
        </authorList>
    </citation>
    <scope>NUCLEOTIDE SEQUENCE</scope>
    <source>
        <strain evidence="1">MM415A00555</strain>
    </source>
</reference>
<dbReference type="AlphaFoldDB" id="A0A6M3KHU5"/>
<name>A0A6M3KHU5_9ZZZZ</name>
<organism evidence="1">
    <name type="scientific">viral metagenome</name>
    <dbReference type="NCBI Taxonomy" id="1070528"/>
    <lineage>
        <taxon>unclassified sequences</taxon>
        <taxon>metagenomes</taxon>
        <taxon>organismal metagenomes</taxon>
    </lineage>
</organism>
<gene>
    <name evidence="1" type="ORF">MM415A00555_0021</name>
</gene>
<dbReference type="EMBL" id="MT142455">
    <property type="protein sequence ID" value="QJA81330.1"/>
    <property type="molecule type" value="Genomic_DNA"/>
</dbReference>
<sequence length="93" mass="10940">MEDVYKKSFLEGGLTKDQLFTLFDHLKVREYEQIKFQAACAGIDLEKEMKKQKGEKKGVFGDPTQYDKLSVEERQKLTDNMMSIHRKTFKDTK</sequence>